<keyword evidence="2" id="KW-1185">Reference proteome</keyword>
<gene>
    <name evidence="1" type="ORF">NCTC12475_00734</name>
</gene>
<sequence length="246" mass="28879">MYKVFLQEFKENTIIVEFFPISQGASAVNFELKISSNSILDIDLYEKLKFIIHKKNMLNIGRFKFIYEMNKYIDQLGWSVKCENVNNFSICFNGFLKLGYNDDDTNKTYSDKFKNLSSVLLCNNLTLKNIIIKQVEKFHMDIKPCENWEILNEHIKSRIYLPAIVFIYIDDYNGISDEMYQSLQENKKKKNFVIVFFIGNRNQINRDLQIGDFFITSPYTINTLKNVLDLSYGGGGVKEEKLYFSV</sequence>
<proteinExistence type="predicted"/>
<dbReference type="AlphaFoldDB" id="A0A381DJ34"/>
<evidence type="ECO:0000313" key="2">
    <source>
        <dbReference type="Proteomes" id="UP000254920"/>
    </source>
</evidence>
<dbReference type="Proteomes" id="UP000254920">
    <property type="component" value="Unassembled WGS sequence"/>
</dbReference>
<dbReference type="RefSeq" id="WP_115616030.1">
    <property type="nucleotide sequence ID" value="NZ_UFVD01000001.1"/>
</dbReference>
<dbReference type="EMBL" id="UFVD01000001">
    <property type="protein sequence ID" value="SUX10537.1"/>
    <property type="molecule type" value="Genomic_DNA"/>
</dbReference>
<accession>A0A381DJ34</accession>
<protein>
    <submittedName>
        <fullName evidence="1">Uncharacterized protein</fullName>
    </submittedName>
</protein>
<reference evidence="1 2" key="1">
    <citation type="submission" date="2018-06" db="EMBL/GenBank/DDBJ databases">
        <authorList>
            <consortium name="Pathogen Informatics"/>
            <person name="Doyle S."/>
        </authorList>
    </citation>
    <scope>NUCLEOTIDE SEQUENCE [LARGE SCALE GENOMIC DNA]</scope>
    <source>
        <strain evidence="1 2">NCTC12475</strain>
    </source>
</reference>
<evidence type="ECO:0000313" key="1">
    <source>
        <dbReference type="EMBL" id="SUX10537.1"/>
    </source>
</evidence>
<organism evidence="1 2">
    <name type="scientific">Campylobacter sputorum subsp. sputorum</name>
    <dbReference type="NCBI Taxonomy" id="32024"/>
    <lineage>
        <taxon>Bacteria</taxon>
        <taxon>Pseudomonadati</taxon>
        <taxon>Campylobacterota</taxon>
        <taxon>Epsilonproteobacteria</taxon>
        <taxon>Campylobacterales</taxon>
        <taxon>Campylobacteraceae</taxon>
        <taxon>Campylobacter</taxon>
    </lineage>
</organism>
<name>A0A381DJ34_9BACT</name>